<dbReference type="AlphaFoldDB" id="A0A4Y3R8S8"/>
<proteinExistence type="predicted"/>
<keyword evidence="4" id="KW-1185">Reference proteome</keyword>
<dbReference type="InterPro" id="IPR025828">
    <property type="entry name" value="Put_sensor_dom"/>
</dbReference>
<reference evidence="3 4" key="1">
    <citation type="submission" date="2019-06" db="EMBL/GenBank/DDBJ databases">
        <title>Whole genome shotgun sequence of Streptomyces cacaoi subsp. cacaoi NBRC 12748.</title>
        <authorList>
            <person name="Hosoyama A."/>
            <person name="Uohara A."/>
            <person name="Ohji S."/>
            <person name="Ichikawa N."/>
        </authorList>
    </citation>
    <scope>NUCLEOTIDE SEQUENCE [LARGE SCALE GENOMIC DNA]</scope>
    <source>
        <strain evidence="3 4">NBRC 12748</strain>
    </source>
</reference>
<dbReference type="RefSeq" id="WP_078874701.1">
    <property type="nucleotide sequence ID" value="NZ_BJMM01000079.1"/>
</dbReference>
<accession>A0A4Y3R8S8</accession>
<evidence type="ECO:0000256" key="1">
    <source>
        <dbReference type="SAM" id="Phobius"/>
    </source>
</evidence>
<dbReference type="EMBL" id="BJMM01000079">
    <property type="protein sequence ID" value="GEB54061.1"/>
    <property type="molecule type" value="Genomic_DNA"/>
</dbReference>
<keyword evidence="1" id="KW-0812">Transmembrane</keyword>
<feature type="transmembrane region" description="Helical" evidence="1">
    <location>
        <begin position="186"/>
        <end position="211"/>
    </location>
</feature>
<dbReference type="Pfam" id="PF13796">
    <property type="entry name" value="Sensor"/>
    <property type="match status" value="1"/>
</dbReference>
<comment type="caution">
    <text evidence="3">The sequence shown here is derived from an EMBL/GenBank/DDBJ whole genome shotgun (WGS) entry which is preliminary data.</text>
</comment>
<organism evidence="3 4">
    <name type="scientific">Streptomyces cacaoi</name>
    <dbReference type="NCBI Taxonomy" id="1898"/>
    <lineage>
        <taxon>Bacteria</taxon>
        <taxon>Bacillati</taxon>
        <taxon>Actinomycetota</taxon>
        <taxon>Actinomycetes</taxon>
        <taxon>Kitasatosporales</taxon>
        <taxon>Streptomycetaceae</taxon>
        <taxon>Streptomyces</taxon>
    </lineage>
</organism>
<dbReference type="Proteomes" id="UP000319210">
    <property type="component" value="Unassembled WGS sequence"/>
</dbReference>
<evidence type="ECO:0000313" key="3">
    <source>
        <dbReference type="EMBL" id="GEB54061.1"/>
    </source>
</evidence>
<gene>
    <name evidence="3" type="ORF">SCA03_66120</name>
</gene>
<feature type="transmembrane region" description="Helical" evidence="1">
    <location>
        <begin position="60"/>
        <end position="80"/>
    </location>
</feature>
<feature type="domain" description="Putative sensor" evidence="2">
    <location>
        <begin position="34"/>
        <end position="211"/>
    </location>
</feature>
<dbReference type="OrthoDB" id="4198152at2"/>
<keyword evidence="1" id="KW-0472">Membrane</keyword>
<protein>
    <recommendedName>
        <fullName evidence="2">Putative sensor domain-containing protein</fullName>
    </recommendedName>
</protein>
<evidence type="ECO:0000259" key="2">
    <source>
        <dbReference type="Pfam" id="PF13796"/>
    </source>
</evidence>
<sequence length="216" mass="22609">MTQPNLHPQPSATWAADATARSNGKGRFGREVGYLLSGLPLGTAAFVLLVTGFALGAGTLILLFGVFVLGGTLSVARFFARVEAAQIAHATGRALPPPADGPRRGGWGLLADAQGWRDLVHAIVAFPVRVATFALTLVWLCAGLGGTTYGLWSWSIPRDEYDGWIDLAFGWSGTGADILGNTTAGLFFLLTSVPVIHGLALTQSGLGRVLLRGGRL</sequence>
<evidence type="ECO:0000313" key="4">
    <source>
        <dbReference type="Proteomes" id="UP000319210"/>
    </source>
</evidence>
<feature type="transmembrane region" description="Helical" evidence="1">
    <location>
        <begin position="130"/>
        <end position="152"/>
    </location>
</feature>
<name>A0A4Y3R8S8_STRCI</name>
<feature type="transmembrane region" description="Helical" evidence="1">
    <location>
        <begin position="32"/>
        <end position="54"/>
    </location>
</feature>
<keyword evidence="1" id="KW-1133">Transmembrane helix</keyword>